<feature type="compositionally biased region" description="Pro residues" evidence="1">
    <location>
        <begin position="136"/>
        <end position="169"/>
    </location>
</feature>
<reference evidence="3" key="1">
    <citation type="submission" date="2025-08" db="UniProtKB">
        <authorList>
            <consortium name="RefSeq"/>
        </authorList>
    </citation>
    <scope>IDENTIFICATION</scope>
    <source>
        <tissue evidence="3">Entire body</tissue>
    </source>
</reference>
<keyword evidence="2" id="KW-1185">Reference proteome</keyword>
<dbReference type="InterPro" id="IPR006616">
    <property type="entry name" value="DM9_repeat"/>
</dbReference>
<dbReference type="OrthoDB" id="1925699at2759"/>
<dbReference type="FunCoup" id="A0A1W4WCX9">
    <property type="interactions" value="85"/>
</dbReference>
<dbReference type="InParanoid" id="A0A1W4WCX9"/>
<feature type="compositionally biased region" description="Pro residues" evidence="1">
    <location>
        <begin position="65"/>
        <end position="78"/>
    </location>
</feature>
<evidence type="ECO:0000313" key="2">
    <source>
        <dbReference type="Proteomes" id="UP000192223"/>
    </source>
</evidence>
<protein>
    <submittedName>
        <fullName evidence="3">Uncharacterized protein LOC108734675</fullName>
    </submittedName>
</protein>
<dbReference type="Proteomes" id="UP000192223">
    <property type="component" value="Unplaced"/>
</dbReference>
<feature type="region of interest" description="Disordered" evidence="1">
    <location>
        <begin position="1"/>
        <end position="173"/>
    </location>
</feature>
<evidence type="ECO:0000256" key="1">
    <source>
        <dbReference type="SAM" id="MobiDB-lite"/>
    </source>
</evidence>
<gene>
    <name evidence="3" type="primary">LOC108734675</name>
</gene>
<dbReference type="PANTHER" id="PTHR31649:SF10">
    <property type="entry name" value="IP19903P-RELATED"/>
    <property type="match status" value="1"/>
</dbReference>
<evidence type="ECO:0000313" key="3">
    <source>
        <dbReference type="RefSeq" id="XP_018321824.1"/>
    </source>
</evidence>
<dbReference type="PANTHER" id="PTHR31649">
    <property type="entry name" value="AGAP009604-PA"/>
    <property type="match status" value="1"/>
</dbReference>
<feature type="compositionally biased region" description="Low complexity" evidence="1">
    <location>
        <begin position="109"/>
        <end position="126"/>
    </location>
</feature>
<organism evidence="2 3">
    <name type="scientific">Agrilus planipennis</name>
    <name type="common">Emerald ash borer</name>
    <name type="synonym">Agrilus marcopoli</name>
    <dbReference type="NCBI Taxonomy" id="224129"/>
    <lineage>
        <taxon>Eukaryota</taxon>
        <taxon>Metazoa</taxon>
        <taxon>Ecdysozoa</taxon>
        <taxon>Arthropoda</taxon>
        <taxon>Hexapoda</taxon>
        <taxon>Insecta</taxon>
        <taxon>Pterygota</taxon>
        <taxon>Neoptera</taxon>
        <taxon>Endopterygota</taxon>
        <taxon>Coleoptera</taxon>
        <taxon>Polyphaga</taxon>
        <taxon>Elateriformia</taxon>
        <taxon>Buprestoidea</taxon>
        <taxon>Buprestidae</taxon>
        <taxon>Agrilinae</taxon>
        <taxon>Agrilus</taxon>
    </lineage>
</organism>
<accession>A0A1W4WCX9</accession>
<dbReference type="RefSeq" id="XP_018321824.1">
    <property type="nucleotide sequence ID" value="XM_018466322.2"/>
</dbReference>
<dbReference type="GeneID" id="108734675"/>
<dbReference type="SMART" id="SM00696">
    <property type="entry name" value="DM9"/>
    <property type="match status" value="4"/>
</dbReference>
<proteinExistence type="predicted"/>
<dbReference type="KEGG" id="apln:108734675"/>
<dbReference type="Pfam" id="PF11901">
    <property type="entry name" value="DM9"/>
    <property type="match status" value="2"/>
</dbReference>
<dbReference type="AlphaFoldDB" id="A0A1W4WCX9"/>
<sequence length="568" mass="62951">MSDYDPRFNYPSSLSYPPPPEGRSPPPPYAEHRGPPPACQYPPPPGGYYPPPPFGHNPSSSEGQYPPPAGECPYPTAPPHDTKDAVPVPGYGALYPELPKTYYPPPPHSNSSSSSSSPSSTSSNHTRSNAKKQPPKYVPPPPGPIYRPPSIDPSYREPPPPYTPSPPRPQTNQTYYHNNAGSFSLHVTCCCCCCCHFNNPNNSRPNYNGCRHRRGPHNNKQHSPRIQTASYVSPPKQKRTEKVFIKTLKNEARYSTNEPVRSHYESVPLEGAGYYWIDWTSDKGVPPTAVHGGIDVDGAEIFVGRAYHEGDWIPAKVIPSRQVAYVAYGGGEHVKHKFQVLCEQRFDWVPSGGGNIPFGAVEGGRTSDGELLYIGRVWHDGAHTVGKIHPTHRCLYIPFNCTEMSFSEYEVLVLRTQQFNMSGPSYYWMEWTADRPVPPTAVSGGKDADGSPIYVGRALHERDWIPAKVIPDRKVAYVPFAGGEHVKTKFQILCEQKFEWVPAENGHVPPGAVEGGRTSNGEILYIGRVSHGKAQTIGKIQPSHGCLYIPYDSKEQSFKKYEVLVLIK</sequence>
<feature type="compositionally biased region" description="Pro residues" evidence="1">
    <location>
        <begin position="16"/>
        <end position="55"/>
    </location>
</feature>
<name>A0A1W4WCX9_AGRPL</name>